<organism evidence="2 3">
    <name type="scientific">Kwoniella dendrophila CBS 6074</name>
    <dbReference type="NCBI Taxonomy" id="1295534"/>
    <lineage>
        <taxon>Eukaryota</taxon>
        <taxon>Fungi</taxon>
        <taxon>Dikarya</taxon>
        <taxon>Basidiomycota</taxon>
        <taxon>Agaricomycotina</taxon>
        <taxon>Tremellomycetes</taxon>
        <taxon>Tremellales</taxon>
        <taxon>Cryptococcaceae</taxon>
        <taxon>Kwoniella</taxon>
    </lineage>
</organism>
<accession>A0AAX4K7N1</accession>
<keyword evidence="1" id="KW-0732">Signal</keyword>
<dbReference type="GeneID" id="91098779"/>
<evidence type="ECO:0000313" key="3">
    <source>
        <dbReference type="Proteomes" id="UP001355207"/>
    </source>
</evidence>
<dbReference type="RefSeq" id="XP_066079906.1">
    <property type="nucleotide sequence ID" value="XM_066223809.1"/>
</dbReference>
<dbReference type="Proteomes" id="UP001355207">
    <property type="component" value="Chromosome 11"/>
</dbReference>
<dbReference type="SUPFAM" id="SSF69304">
    <property type="entry name" value="Tricorn protease N-terminal domain"/>
    <property type="match status" value="1"/>
</dbReference>
<dbReference type="AlphaFoldDB" id="A0AAX4K7N1"/>
<name>A0AAX4K7N1_9TREE</name>
<dbReference type="EMBL" id="CP144108">
    <property type="protein sequence ID" value="WWC93144.1"/>
    <property type="molecule type" value="Genomic_DNA"/>
</dbReference>
<feature type="signal peptide" evidence="1">
    <location>
        <begin position="1"/>
        <end position="18"/>
    </location>
</feature>
<evidence type="ECO:0000256" key="1">
    <source>
        <dbReference type="SAM" id="SignalP"/>
    </source>
</evidence>
<protein>
    <submittedName>
        <fullName evidence="2">Uncharacterized protein</fullName>
    </submittedName>
</protein>
<proteinExistence type="predicted"/>
<keyword evidence="3" id="KW-1185">Reference proteome</keyword>
<evidence type="ECO:0000313" key="2">
    <source>
        <dbReference type="EMBL" id="WWC93144.1"/>
    </source>
</evidence>
<feature type="chain" id="PRO_5043601385" evidence="1">
    <location>
        <begin position="19"/>
        <end position="394"/>
    </location>
</feature>
<gene>
    <name evidence="2" type="ORF">L201_008111</name>
</gene>
<sequence length="394" mass="43508">MWRIRIAALLGLVTLALAVALPSQAPFKSNNSLPAHSLREIDSWALNPTGDAAVIRVKTSEKGQSKHELHLLAINAQFTVPSVLYGSAADQSVYTFLNDQTFLTISPANDGQWELFVQDLNYTTLPPAYPPSASPCDSIGKIASSSKITQAVYAAQADILALHTEFKEVILVKLVGGKDEWMVQTQLVPRPYSHPEVEDLTTNGTHLLDSTVSIWEGGSSSSIILLNLQDVSLPQHIVAQASDVILSAPAFEGNHDIAWLSQKKSENRKLWVFNNEAKWEVALNFDRSPEKIIFSKDGKAIYLLTPHSHEQSLYHLWTPSFNDVTSIKPVRIPSNGTIHSAIHVGITPLDHAHLIGVKSDTLKNEGTELWVISHSPHEDPTYNYENIRLTYFTG</sequence>
<reference evidence="2 3" key="1">
    <citation type="submission" date="2024-01" db="EMBL/GenBank/DDBJ databases">
        <title>Comparative genomics of Cryptococcus and Kwoniella reveals pathogenesis evolution and contrasting modes of karyotype evolution via chromosome fusion or intercentromeric recombination.</title>
        <authorList>
            <person name="Coelho M.A."/>
            <person name="David-Palma M."/>
            <person name="Shea T."/>
            <person name="Bowers K."/>
            <person name="McGinley-Smith S."/>
            <person name="Mohammad A.W."/>
            <person name="Gnirke A."/>
            <person name="Yurkov A.M."/>
            <person name="Nowrousian M."/>
            <person name="Sun S."/>
            <person name="Cuomo C.A."/>
            <person name="Heitman J."/>
        </authorList>
    </citation>
    <scope>NUCLEOTIDE SEQUENCE [LARGE SCALE GENOMIC DNA]</scope>
    <source>
        <strain evidence="2 3">CBS 6074</strain>
    </source>
</reference>